<protein>
    <submittedName>
        <fullName evidence="1">Uncharacterized protein</fullName>
    </submittedName>
</protein>
<evidence type="ECO:0000313" key="1">
    <source>
        <dbReference type="EMBL" id="JAH85029.1"/>
    </source>
</evidence>
<proteinExistence type="predicted"/>
<accession>A0A0E9W3T0</accession>
<reference evidence="1" key="2">
    <citation type="journal article" date="2015" name="Fish Shellfish Immunol.">
        <title>Early steps in the European eel (Anguilla anguilla)-Vibrio vulnificus interaction in the gills: Role of the RtxA13 toxin.</title>
        <authorList>
            <person name="Callol A."/>
            <person name="Pajuelo D."/>
            <person name="Ebbesson L."/>
            <person name="Teles M."/>
            <person name="MacKenzie S."/>
            <person name="Amaro C."/>
        </authorList>
    </citation>
    <scope>NUCLEOTIDE SEQUENCE</scope>
</reference>
<name>A0A0E9W3T0_ANGAN</name>
<reference evidence="1" key="1">
    <citation type="submission" date="2014-11" db="EMBL/GenBank/DDBJ databases">
        <authorList>
            <person name="Amaro Gonzalez C."/>
        </authorList>
    </citation>
    <scope>NUCLEOTIDE SEQUENCE</scope>
</reference>
<dbReference type="EMBL" id="GBXM01023548">
    <property type="protein sequence ID" value="JAH85029.1"/>
    <property type="molecule type" value="Transcribed_RNA"/>
</dbReference>
<dbReference type="AlphaFoldDB" id="A0A0E9W3T0"/>
<sequence length="69" mass="7668">MKNTQSTQNKELKSFVARLCSIKSRVPSMTSLSKLSRSRSRAGMMVTRQQLTLSCSSAHPSLLFGQVCF</sequence>
<organism evidence="1">
    <name type="scientific">Anguilla anguilla</name>
    <name type="common">European freshwater eel</name>
    <name type="synonym">Muraena anguilla</name>
    <dbReference type="NCBI Taxonomy" id="7936"/>
    <lineage>
        <taxon>Eukaryota</taxon>
        <taxon>Metazoa</taxon>
        <taxon>Chordata</taxon>
        <taxon>Craniata</taxon>
        <taxon>Vertebrata</taxon>
        <taxon>Euteleostomi</taxon>
        <taxon>Actinopterygii</taxon>
        <taxon>Neopterygii</taxon>
        <taxon>Teleostei</taxon>
        <taxon>Anguilliformes</taxon>
        <taxon>Anguillidae</taxon>
        <taxon>Anguilla</taxon>
    </lineage>
</organism>